<evidence type="ECO:0000256" key="2">
    <source>
        <dbReference type="PROSITE-ProRule" id="PRU00110"/>
    </source>
</evidence>
<feature type="domain" description="HPt" evidence="3">
    <location>
        <begin position="15"/>
        <end position="105"/>
    </location>
</feature>
<gene>
    <name evidence="4" type="ORF">CKQ80_05575</name>
</gene>
<evidence type="ECO:0000256" key="1">
    <source>
        <dbReference type="ARBA" id="ARBA00023012"/>
    </source>
</evidence>
<dbReference type="GO" id="GO:0004672">
    <property type="term" value="F:protein kinase activity"/>
    <property type="evidence" value="ECO:0007669"/>
    <property type="project" value="UniProtKB-ARBA"/>
</dbReference>
<dbReference type="EMBL" id="NRST01000001">
    <property type="protein sequence ID" value="PAW54784.1"/>
    <property type="molecule type" value="Genomic_DNA"/>
</dbReference>
<keyword evidence="2" id="KW-0597">Phosphoprotein</keyword>
<organism evidence="4 5">
    <name type="scientific">Pseudomonas moraviensis</name>
    <dbReference type="NCBI Taxonomy" id="321662"/>
    <lineage>
        <taxon>Bacteria</taxon>
        <taxon>Pseudomonadati</taxon>
        <taxon>Pseudomonadota</taxon>
        <taxon>Gammaproteobacteria</taxon>
        <taxon>Pseudomonadales</taxon>
        <taxon>Pseudomonadaceae</taxon>
        <taxon>Pseudomonas</taxon>
    </lineage>
</organism>
<dbReference type="SUPFAM" id="SSF47226">
    <property type="entry name" value="Histidine-containing phosphotransfer domain, HPT domain"/>
    <property type="match status" value="1"/>
</dbReference>
<reference evidence="4 5" key="1">
    <citation type="submission" date="2017-08" db="EMBL/GenBank/DDBJ databases">
        <title>Draft Genome Sequence of Pseudomonas moraviensis TYU6, isolated from Taxus cuspidata by using PacBio Single-Molecule Real-Time Technology.</title>
        <authorList>
            <person name="Baek K.-H."/>
            <person name="Mishra A.K."/>
        </authorList>
    </citation>
    <scope>NUCLEOTIDE SEQUENCE [LARGE SCALE GENOMIC DNA]</scope>
    <source>
        <strain evidence="4 5">TYU6</strain>
    </source>
</reference>
<dbReference type="CDD" id="cd00088">
    <property type="entry name" value="HPT"/>
    <property type="match status" value="1"/>
</dbReference>
<keyword evidence="5" id="KW-1185">Reference proteome</keyword>
<accession>A0A2A2PH53</accession>
<name>A0A2A2PH53_9PSED</name>
<sequence>MTDQHVDREVLDALREVMEDSYPDLLDTFLTDSESRLHQLQKTADAKVLAEVAHSFKGSASNMGAVRLATLCQALEADARNKSPAEIVDLVADISSEFADVRPVYEDERQHAITH</sequence>
<dbReference type="PROSITE" id="PS50894">
    <property type="entry name" value="HPT"/>
    <property type="match status" value="1"/>
</dbReference>
<dbReference type="InterPro" id="IPR036641">
    <property type="entry name" value="HPT_dom_sf"/>
</dbReference>
<dbReference type="SMART" id="SM00073">
    <property type="entry name" value="HPT"/>
    <property type="match status" value="1"/>
</dbReference>
<evidence type="ECO:0000313" key="4">
    <source>
        <dbReference type="EMBL" id="PAW54784.1"/>
    </source>
</evidence>
<evidence type="ECO:0000313" key="5">
    <source>
        <dbReference type="Proteomes" id="UP000217830"/>
    </source>
</evidence>
<protein>
    <submittedName>
        <fullName evidence="4">Hpt domain-containing protein</fullName>
    </submittedName>
</protein>
<feature type="modified residue" description="Phosphohistidine" evidence="2">
    <location>
        <position position="54"/>
    </location>
</feature>
<evidence type="ECO:0000259" key="3">
    <source>
        <dbReference type="PROSITE" id="PS50894"/>
    </source>
</evidence>
<dbReference type="Pfam" id="PF01627">
    <property type="entry name" value="Hpt"/>
    <property type="match status" value="1"/>
</dbReference>
<dbReference type="Proteomes" id="UP000217830">
    <property type="component" value="Unassembled WGS sequence"/>
</dbReference>
<keyword evidence="1" id="KW-0902">Two-component regulatory system</keyword>
<dbReference type="GO" id="GO:0000160">
    <property type="term" value="P:phosphorelay signal transduction system"/>
    <property type="evidence" value="ECO:0007669"/>
    <property type="project" value="UniProtKB-KW"/>
</dbReference>
<dbReference type="AlphaFoldDB" id="A0A2A2PH53"/>
<dbReference type="RefSeq" id="WP_047292545.1">
    <property type="nucleotide sequence ID" value="NZ_NRSS01000004.1"/>
</dbReference>
<proteinExistence type="predicted"/>
<dbReference type="InterPro" id="IPR008207">
    <property type="entry name" value="Sig_transdc_His_kin_Hpt_dom"/>
</dbReference>
<dbReference type="Gene3D" id="1.20.120.160">
    <property type="entry name" value="HPT domain"/>
    <property type="match status" value="1"/>
</dbReference>
<comment type="caution">
    <text evidence="4">The sequence shown here is derived from an EMBL/GenBank/DDBJ whole genome shotgun (WGS) entry which is preliminary data.</text>
</comment>